<sequence>MKVKWKPIQGLVSLGVGLLLFSSIAPSAAAFTVQQSVTNKDNVSVNIKQIDNFKNLFPNSLRTSASNSLAQTLVSVLSHDKVGENGNFTVNATIQDILKYTYPNATDDQLNGLTINGEQAVNWLHHVGYTATLVNRPLTTAEIKKQLDDSDPIIPVLTNQNNDTWLGESVAGVLYAHDDVVAGDQKLNKSFIETPTLGEAMVQDGQEAQSPLHFQMKATLLTLFNPRIASFGRKPL</sequence>
<dbReference type="RefSeq" id="WP_317058825.1">
    <property type="nucleotide sequence ID" value="NZ_JAWHVL010000002.1"/>
</dbReference>
<feature type="chain" id="PRO_5042247737" evidence="1">
    <location>
        <begin position="29"/>
        <end position="236"/>
    </location>
</feature>
<evidence type="ECO:0000313" key="2">
    <source>
        <dbReference type="EMBL" id="MDV2631339.1"/>
    </source>
</evidence>
<reference evidence="2" key="1">
    <citation type="submission" date="2023-10" db="EMBL/GenBank/DDBJ databases">
        <title>Production of high quality cheese from raw caw milk (raw cheese).</title>
        <authorList>
            <person name="Samouris G."/>
        </authorList>
    </citation>
    <scope>NUCLEOTIDE SEQUENCE</scope>
    <source>
        <strain evidence="2">M17-3</strain>
    </source>
</reference>
<name>A0AAE4SXV7_9LACT</name>
<comment type="caution">
    <text evidence="2">The sequence shown here is derived from an EMBL/GenBank/DDBJ whole genome shotgun (WGS) entry which is preliminary data.</text>
</comment>
<protein>
    <submittedName>
        <fullName evidence="2">Uncharacterized protein</fullName>
    </submittedName>
</protein>
<keyword evidence="1" id="KW-0732">Signal</keyword>
<evidence type="ECO:0000313" key="3">
    <source>
        <dbReference type="Proteomes" id="UP001186047"/>
    </source>
</evidence>
<feature type="signal peptide" evidence="1">
    <location>
        <begin position="1"/>
        <end position="28"/>
    </location>
</feature>
<dbReference type="Gene3D" id="3.90.70.10">
    <property type="entry name" value="Cysteine proteinases"/>
    <property type="match status" value="1"/>
</dbReference>
<accession>A0AAE4SXV7</accession>
<organism evidence="2 3">
    <name type="scientific">Lactococcus lactis</name>
    <dbReference type="NCBI Taxonomy" id="1358"/>
    <lineage>
        <taxon>Bacteria</taxon>
        <taxon>Bacillati</taxon>
        <taxon>Bacillota</taxon>
        <taxon>Bacilli</taxon>
        <taxon>Lactobacillales</taxon>
        <taxon>Streptococcaceae</taxon>
        <taxon>Lactococcus</taxon>
    </lineage>
</organism>
<evidence type="ECO:0000256" key="1">
    <source>
        <dbReference type="SAM" id="SignalP"/>
    </source>
</evidence>
<dbReference type="EMBL" id="JAWHVL010000002">
    <property type="protein sequence ID" value="MDV2631339.1"/>
    <property type="molecule type" value="Genomic_DNA"/>
</dbReference>
<dbReference type="Proteomes" id="UP001186047">
    <property type="component" value="Unassembled WGS sequence"/>
</dbReference>
<proteinExistence type="predicted"/>
<gene>
    <name evidence="2" type="ORF">RZO31_00395</name>
</gene>
<dbReference type="AlphaFoldDB" id="A0AAE4SXV7"/>